<feature type="compositionally biased region" description="Basic residues" evidence="1">
    <location>
        <begin position="294"/>
        <end position="303"/>
    </location>
</feature>
<proteinExistence type="predicted"/>
<evidence type="ECO:0000256" key="1">
    <source>
        <dbReference type="SAM" id="MobiDB-lite"/>
    </source>
</evidence>
<dbReference type="EMBL" id="JAGMUU010000008">
    <property type="protein sequence ID" value="KAH7146968.1"/>
    <property type="molecule type" value="Genomic_DNA"/>
</dbReference>
<feature type="compositionally biased region" description="Low complexity" evidence="1">
    <location>
        <begin position="183"/>
        <end position="195"/>
    </location>
</feature>
<dbReference type="Proteomes" id="UP000717696">
    <property type="component" value="Unassembled WGS sequence"/>
</dbReference>
<feature type="compositionally biased region" description="Polar residues" evidence="1">
    <location>
        <begin position="268"/>
        <end position="278"/>
    </location>
</feature>
<feature type="compositionally biased region" description="Low complexity" evidence="1">
    <location>
        <begin position="207"/>
        <end position="220"/>
    </location>
</feature>
<evidence type="ECO:0000313" key="3">
    <source>
        <dbReference type="Proteomes" id="UP000717696"/>
    </source>
</evidence>
<comment type="caution">
    <text evidence="2">The sequence shown here is derived from an EMBL/GenBank/DDBJ whole genome shotgun (WGS) entry which is preliminary data.</text>
</comment>
<keyword evidence="3" id="KW-1185">Reference proteome</keyword>
<gene>
    <name evidence="2" type="ORF">B0J13DRAFT_552977</name>
</gene>
<feature type="non-terminal residue" evidence="2">
    <location>
        <position position="1"/>
    </location>
</feature>
<dbReference type="AlphaFoldDB" id="A0A9P9EYK6"/>
<feature type="region of interest" description="Disordered" evidence="1">
    <location>
        <begin position="180"/>
        <end position="303"/>
    </location>
</feature>
<name>A0A9P9EYK6_9HYPO</name>
<accession>A0A9P9EYK6</accession>
<evidence type="ECO:0000313" key="2">
    <source>
        <dbReference type="EMBL" id="KAH7146968.1"/>
    </source>
</evidence>
<protein>
    <submittedName>
        <fullName evidence="2">Uncharacterized protein</fullName>
    </submittedName>
</protein>
<reference evidence="2" key="1">
    <citation type="journal article" date="2021" name="Nat. Commun.">
        <title>Genetic determinants of endophytism in the Arabidopsis root mycobiome.</title>
        <authorList>
            <person name="Mesny F."/>
            <person name="Miyauchi S."/>
            <person name="Thiergart T."/>
            <person name="Pickel B."/>
            <person name="Atanasova L."/>
            <person name="Karlsson M."/>
            <person name="Huettel B."/>
            <person name="Barry K.W."/>
            <person name="Haridas S."/>
            <person name="Chen C."/>
            <person name="Bauer D."/>
            <person name="Andreopoulos W."/>
            <person name="Pangilinan J."/>
            <person name="LaButti K."/>
            <person name="Riley R."/>
            <person name="Lipzen A."/>
            <person name="Clum A."/>
            <person name="Drula E."/>
            <person name="Henrissat B."/>
            <person name="Kohler A."/>
            <person name="Grigoriev I.V."/>
            <person name="Martin F.M."/>
            <person name="Hacquard S."/>
        </authorList>
    </citation>
    <scope>NUCLEOTIDE SEQUENCE</scope>
    <source>
        <strain evidence="2">MPI-CAGE-AT-0021</strain>
    </source>
</reference>
<feature type="compositionally biased region" description="Basic and acidic residues" evidence="1">
    <location>
        <begin position="252"/>
        <end position="267"/>
    </location>
</feature>
<dbReference type="OrthoDB" id="5102184at2759"/>
<sequence length="303" mass="33441">QIVKSEWENQWFHFTSKVHLYALEWVLREPDVFTDEDGDSKVYKDSVPLLDDAQLRCCAFIQCYTYITPGQPLKSPFKGFHPFQVFILFPIRALPFSLLCKKMADRKDAQFVPGMPFNCVSKIVSLLDHSLMVAAPPADEKDYSTPPVPAFNIVSPLKTEPGASQTGGFAAMRSIFKTPLKKSSQAQQSYPSQQPVTPSQNKRPAISASQSSQSSSNNSAPKRLRGFSVTTATSPVIAGSPVSPSTSIDSDENNHHEEAEVKGEENSRSPGISATLRSSVRPKMRLLTAEPGGRNKRHPIKTF</sequence>
<organism evidence="2 3">
    <name type="scientific">Dactylonectria estremocensis</name>
    <dbReference type="NCBI Taxonomy" id="1079267"/>
    <lineage>
        <taxon>Eukaryota</taxon>
        <taxon>Fungi</taxon>
        <taxon>Dikarya</taxon>
        <taxon>Ascomycota</taxon>
        <taxon>Pezizomycotina</taxon>
        <taxon>Sordariomycetes</taxon>
        <taxon>Hypocreomycetidae</taxon>
        <taxon>Hypocreales</taxon>
        <taxon>Nectriaceae</taxon>
        <taxon>Dactylonectria</taxon>
    </lineage>
</organism>